<dbReference type="Gene3D" id="3.40.30.10">
    <property type="entry name" value="Glutaredoxin"/>
    <property type="match status" value="1"/>
</dbReference>
<gene>
    <name evidence="3" type="ORF">ACFPCY_00030</name>
</gene>
<proteinExistence type="predicted"/>
<feature type="domain" description="Thioredoxin" evidence="2">
    <location>
        <begin position="40"/>
        <end position="180"/>
    </location>
</feature>
<feature type="chain" id="PRO_5047460957" evidence="1">
    <location>
        <begin position="23"/>
        <end position="183"/>
    </location>
</feature>
<keyword evidence="4" id="KW-1185">Reference proteome</keyword>
<evidence type="ECO:0000313" key="3">
    <source>
        <dbReference type="EMBL" id="MFC4905691.1"/>
    </source>
</evidence>
<keyword evidence="1" id="KW-0732">Signal</keyword>
<protein>
    <submittedName>
        <fullName evidence="3">Thioredoxin family protein</fullName>
    </submittedName>
</protein>
<dbReference type="InterPro" id="IPR036249">
    <property type="entry name" value="Thioredoxin-like_sf"/>
</dbReference>
<dbReference type="EMBL" id="JBHSIT010000001">
    <property type="protein sequence ID" value="MFC4905691.1"/>
    <property type="molecule type" value="Genomic_DNA"/>
</dbReference>
<dbReference type="Pfam" id="PF13899">
    <property type="entry name" value="Thioredoxin_7"/>
    <property type="match status" value="1"/>
</dbReference>
<evidence type="ECO:0000256" key="1">
    <source>
        <dbReference type="SAM" id="SignalP"/>
    </source>
</evidence>
<evidence type="ECO:0000313" key="4">
    <source>
        <dbReference type="Proteomes" id="UP001595872"/>
    </source>
</evidence>
<evidence type="ECO:0000259" key="2">
    <source>
        <dbReference type="PROSITE" id="PS51352"/>
    </source>
</evidence>
<name>A0ABV9TQK6_9ACTN</name>
<dbReference type="RefSeq" id="WP_378251435.1">
    <property type="nucleotide sequence ID" value="NZ_JBHSIT010000001.1"/>
</dbReference>
<accession>A0ABV9TQK6</accession>
<comment type="caution">
    <text evidence="3">The sequence shown here is derived from an EMBL/GenBank/DDBJ whole genome shotgun (WGS) entry which is preliminary data.</text>
</comment>
<dbReference type="PROSITE" id="PS51257">
    <property type="entry name" value="PROKAR_LIPOPROTEIN"/>
    <property type="match status" value="1"/>
</dbReference>
<feature type="signal peptide" evidence="1">
    <location>
        <begin position="1"/>
        <end position="22"/>
    </location>
</feature>
<dbReference type="InterPro" id="IPR013766">
    <property type="entry name" value="Thioredoxin_domain"/>
</dbReference>
<sequence>MPAKALALAVVAVLAAASCGTASPGGVEIPKAAGEVSSTPAQAPSAPPMALKDVPTGYGTSRSAPADISAALAKARADHRPVLLDFGANWCPSCKTMLRVYRDSSVLALLGQYHLVMVDVGRFDRNLATAHRYGLNLERTGIPAFVVLAPSGEVKVVTGNDAVGGKDAATPRRVTTFLGHWWR</sequence>
<dbReference type="Proteomes" id="UP001595872">
    <property type="component" value="Unassembled WGS sequence"/>
</dbReference>
<organism evidence="3 4">
    <name type="scientific">Actinomadura gamaensis</name>
    <dbReference type="NCBI Taxonomy" id="1763541"/>
    <lineage>
        <taxon>Bacteria</taxon>
        <taxon>Bacillati</taxon>
        <taxon>Actinomycetota</taxon>
        <taxon>Actinomycetes</taxon>
        <taxon>Streptosporangiales</taxon>
        <taxon>Thermomonosporaceae</taxon>
        <taxon>Actinomadura</taxon>
    </lineage>
</organism>
<dbReference type="SUPFAM" id="SSF52833">
    <property type="entry name" value="Thioredoxin-like"/>
    <property type="match status" value="1"/>
</dbReference>
<dbReference type="PROSITE" id="PS51352">
    <property type="entry name" value="THIOREDOXIN_2"/>
    <property type="match status" value="1"/>
</dbReference>
<reference evidence="4" key="1">
    <citation type="journal article" date="2019" name="Int. J. Syst. Evol. Microbiol.">
        <title>The Global Catalogue of Microorganisms (GCM) 10K type strain sequencing project: providing services to taxonomists for standard genome sequencing and annotation.</title>
        <authorList>
            <consortium name="The Broad Institute Genomics Platform"/>
            <consortium name="The Broad Institute Genome Sequencing Center for Infectious Disease"/>
            <person name="Wu L."/>
            <person name="Ma J."/>
        </authorList>
    </citation>
    <scope>NUCLEOTIDE SEQUENCE [LARGE SCALE GENOMIC DNA]</scope>
    <source>
        <strain evidence="4">KLKA75</strain>
    </source>
</reference>